<protein>
    <recommendedName>
        <fullName evidence="2">Protein kinase domain-containing protein</fullName>
    </recommendedName>
</protein>
<reference evidence="1" key="1">
    <citation type="journal article" date="2020" name="Nature">
        <title>Giant virus diversity and host interactions through global metagenomics.</title>
        <authorList>
            <person name="Schulz F."/>
            <person name="Roux S."/>
            <person name="Paez-Espino D."/>
            <person name="Jungbluth S."/>
            <person name="Walsh D.A."/>
            <person name="Denef V.J."/>
            <person name="McMahon K.D."/>
            <person name="Konstantinidis K.T."/>
            <person name="Eloe-Fadrosh E.A."/>
            <person name="Kyrpides N.C."/>
            <person name="Woyke T."/>
        </authorList>
    </citation>
    <scope>NUCLEOTIDE SEQUENCE</scope>
    <source>
        <strain evidence="1">GVMAG-M-3300026093-6</strain>
    </source>
</reference>
<dbReference type="InterPro" id="IPR011009">
    <property type="entry name" value="Kinase-like_dom_sf"/>
</dbReference>
<dbReference type="GO" id="GO:0035556">
    <property type="term" value="P:intracellular signal transduction"/>
    <property type="evidence" value="ECO:0007669"/>
    <property type="project" value="TreeGrafter"/>
</dbReference>
<dbReference type="GO" id="GO:0000278">
    <property type="term" value="P:mitotic cell cycle"/>
    <property type="evidence" value="ECO:0007669"/>
    <property type="project" value="TreeGrafter"/>
</dbReference>
<dbReference type="PANTHER" id="PTHR24419:SF18">
    <property type="entry name" value="SERINE_THREONINE-PROTEIN KINASE HASPIN"/>
    <property type="match status" value="1"/>
</dbReference>
<evidence type="ECO:0000313" key="1">
    <source>
        <dbReference type="EMBL" id="QHU03383.1"/>
    </source>
</evidence>
<dbReference type="GO" id="GO:0005634">
    <property type="term" value="C:nucleus"/>
    <property type="evidence" value="ECO:0007669"/>
    <property type="project" value="TreeGrafter"/>
</dbReference>
<name>A0A6C0JDB8_9ZZZZ</name>
<dbReference type="Gene3D" id="1.10.510.10">
    <property type="entry name" value="Transferase(Phosphotransferase) domain 1"/>
    <property type="match status" value="1"/>
</dbReference>
<organism evidence="1">
    <name type="scientific">viral metagenome</name>
    <dbReference type="NCBI Taxonomy" id="1070528"/>
    <lineage>
        <taxon>unclassified sequences</taxon>
        <taxon>metagenomes</taxon>
        <taxon>organismal metagenomes</taxon>
    </lineage>
</organism>
<dbReference type="GO" id="GO:0072354">
    <property type="term" value="F:histone H3T3 kinase activity"/>
    <property type="evidence" value="ECO:0007669"/>
    <property type="project" value="TreeGrafter"/>
</dbReference>
<proteinExistence type="predicted"/>
<sequence>MFKNLMNKDILYSNLNYRKVSQKEYNRLNNNIKEFYNIIGDINFYNPYINLFCNYFKDHVSYNNKNKVYKLLKRKSRISVIGYFYKALIKNKNNNFLYKNVFVKELSLISDQNVDLNYIETSFFNPLRKKENDLYYSYNAPSNIEVFVTYLVSKLKEHDISPSFCEFYGVYSVEMDRFTYDITESPELIESLDTLITNKTKNLVRFIQKKDNYYLEYKHIPAYLLITESGGYDISIIENDFNYDLMLSITFQTFCAIITMNNYFGIKHNDLHFGNIMLKDTNEEYIYYKINDKIFKVPTYGFIVKIIDWGRSTYEFNNISYKNDIFNYDSECFGQYIYKKINNKGKQTILPKDCKWSDIVMFSYSLLHEFPKLLKTDLGKMLTKNITSNKKELIDTSKFSWNIYKIITNRNYNIIPKNIIFSKIFKEYQVENDKNEKMYTFNF</sequence>
<evidence type="ECO:0008006" key="2">
    <source>
        <dbReference type="Google" id="ProtNLM"/>
    </source>
</evidence>
<dbReference type="PANTHER" id="PTHR24419">
    <property type="entry name" value="INTERLEUKIN-1 RECEPTOR-ASSOCIATED KINASE"/>
    <property type="match status" value="1"/>
</dbReference>
<dbReference type="GO" id="GO:0005737">
    <property type="term" value="C:cytoplasm"/>
    <property type="evidence" value="ECO:0007669"/>
    <property type="project" value="TreeGrafter"/>
</dbReference>
<dbReference type="SUPFAM" id="SSF56112">
    <property type="entry name" value="Protein kinase-like (PK-like)"/>
    <property type="match status" value="1"/>
</dbReference>
<accession>A0A6C0JDB8</accession>
<dbReference type="AlphaFoldDB" id="A0A6C0JDB8"/>
<dbReference type="EMBL" id="MN740375">
    <property type="protein sequence ID" value="QHU03383.1"/>
    <property type="molecule type" value="Genomic_DNA"/>
</dbReference>